<dbReference type="Proteomes" id="UP001197247">
    <property type="component" value="Unassembled WGS sequence"/>
</dbReference>
<organism evidence="1 2">
    <name type="scientific">Kineosporia corallincola</name>
    <dbReference type="NCBI Taxonomy" id="2835133"/>
    <lineage>
        <taxon>Bacteria</taxon>
        <taxon>Bacillati</taxon>
        <taxon>Actinomycetota</taxon>
        <taxon>Actinomycetes</taxon>
        <taxon>Kineosporiales</taxon>
        <taxon>Kineosporiaceae</taxon>
        <taxon>Kineosporia</taxon>
    </lineage>
</organism>
<dbReference type="RefSeq" id="WP_214154603.1">
    <property type="nucleotide sequence ID" value="NZ_JAHBAY010000002.1"/>
</dbReference>
<comment type="caution">
    <text evidence="1">The sequence shown here is derived from an EMBL/GenBank/DDBJ whole genome shotgun (WGS) entry which is preliminary data.</text>
</comment>
<dbReference type="EMBL" id="JAHBAY010000002">
    <property type="protein sequence ID" value="MBT0768303.1"/>
    <property type="molecule type" value="Genomic_DNA"/>
</dbReference>
<accession>A0ABS5TB54</accession>
<reference evidence="1 2" key="1">
    <citation type="submission" date="2021-05" db="EMBL/GenBank/DDBJ databases">
        <title>Kineosporia and Streptomyces sp. nov. two new marine actinobacteria isolated from Coral.</title>
        <authorList>
            <person name="Buangrab K."/>
            <person name="Sutthacheep M."/>
            <person name="Yeemin T."/>
            <person name="Harunari E."/>
            <person name="Igarashi Y."/>
            <person name="Kanchanasin P."/>
            <person name="Tanasupawat S."/>
            <person name="Phongsopitanun W."/>
        </authorList>
    </citation>
    <scope>NUCLEOTIDE SEQUENCE [LARGE SCALE GENOMIC DNA]</scope>
    <source>
        <strain evidence="1 2">J2-2</strain>
    </source>
</reference>
<evidence type="ECO:0000313" key="2">
    <source>
        <dbReference type="Proteomes" id="UP001197247"/>
    </source>
</evidence>
<protein>
    <recommendedName>
        <fullName evidence="3">YcaO domain-containing protein</fullName>
    </recommendedName>
</protein>
<proteinExistence type="predicted"/>
<name>A0ABS5TB54_9ACTN</name>
<gene>
    <name evidence="1" type="ORF">KIH74_05175</name>
</gene>
<keyword evidence="2" id="KW-1185">Reference proteome</keyword>
<sequence length="132" mass="14014">MSHRHQPATTTHTLELDQVREIARRLGRPGHAPVTAGTLGLAGAPAGVPLAFATTMFGLGTPHGTTLGAQAVLRSITAEGSPEFPYVQGHFLDDGQERVIELHSQVLHQLCLRMGLSQCWGTDAVLTGSSIR</sequence>
<evidence type="ECO:0008006" key="3">
    <source>
        <dbReference type="Google" id="ProtNLM"/>
    </source>
</evidence>
<evidence type="ECO:0000313" key="1">
    <source>
        <dbReference type="EMBL" id="MBT0768303.1"/>
    </source>
</evidence>